<keyword evidence="2" id="KW-1185">Reference proteome</keyword>
<sequence>MKTTLKKLRRDHPNVKHCGPVTQYQQKSNFYLLSTEASKLGFDSAKWSFFETGHGKGVPDAIGGSVKHTAECKVMYGEDIPNALVFVQKLQSKLLFEPLRRKKRWRG</sequence>
<dbReference type="PANTHER" id="PTHR46601">
    <property type="entry name" value="ULP_PROTEASE DOMAIN-CONTAINING PROTEIN"/>
    <property type="match status" value="1"/>
</dbReference>
<accession>A0ABY7F4X5</accession>
<gene>
    <name evidence="1" type="ORF">MAR_031799</name>
</gene>
<proteinExistence type="predicted"/>
<reference evidence="1" key="1">
    <citation type="submission" date="2022-11" db="EMBL/GenBank/DDBJ databases">
        <title>Centuries of genome instability and evolution in soft-shell clam transmissible cancer (bioRxiv).</title>
        <authorList>
            <person name="Hart S.F.M."/>
            <person name="Yonemitsu M.A."/>
            <person name="Giersch R.M."/>
            <person name="Beal B.F."/>
            <person name="Arriagada G."/>
            <person name="Davis B.W."/>
            <person name="Ostrander E.A."/>
            <person name="Goff S.P."/>
            <person name="Metzger M.J."/>
        </authorList>
    </citation>
    <scope>NUCLEOTIDE SEQUENCE</scope>
    <source>
        <strain evidence="1">MELC-2E11</strain>
        <tissue evidence="1">Siphon/mantle</tissue>
    </source>
</reference>
<name>A0ABY7F4X5_MYAAR</name>
<dbReference type="Proteomes" id="UP001164746">
    <property type="component" value="Chromosome 10"/>
</dbReference>
<protein>
    <submittedName>
        <fullName evidence="1">Uncharacterized protein</fullName>
    </submittedName>
</protein>
<evidence type="ECO:0000313" key="2">
    <source>
        <dbReference type="Proteomes" id="UP001164746"/>
    </source>
</evidence>
<dbReference type="PANTHER" id="PTHR46601:SF1">
    <property type="entry name" value="ADF-H DOMAIN-CONTAINING PROTEIN"/>
    <property type="match status" value="1"/>
</dbReference>
<dbReference type="EMBL" id="CP111021">
    <property type="protein sequence ID" value="WAR17205.1"/>
    <property type="molecule type" value="Genomic_DNA"/>
</dbReference>
<evidence type="ECO:0000313" key="1">
    <source>
        <dbReference type="EMBL" id="WAR17205.1"/>
    </source>
</evidence>
<organism evidence="1 2">
    <name type="scientific">Mya arenaria</name>
    <name type="common">Soft-shell clam</name>
    <dbReference type="NCBI Taxonomy" id="6604"/>
    <lineage>
        <taxon>Eukaryota</taxon>
        <taxon>Metazoa</taxon>
        <taxon>Spiralia</taxon>
        <taxon>Lophotrochozoa</taxon>
        <taxon>Mollusca</taxon>
        <taxon>Bivalvia</taxon>
        <taxon>Autobranchia</taxon>
        <taxon>Heteroconchia</taxon>
        <taxon>Euheterodonta</taxon>
        <taxon>Imparidentia</taxon>
        <taxon>Neoheterodontei</taxon>
        <taxon>Myida</taxon>
        <taxon>Myoidea</taxon>
        <taxon>Myidae</taxon>
        <taxon>Mya</taxon>
    </lineage>
</organism>